<dbReference type="RefSeq" id="WP_041093650.1">
    <property type="nucleotide sequence ID" value="NZ_AP014680.1"/>
</dbReference>
<keyword evidence="1" id="KW-0456">Lyase</keyword>
<dbReference type="PANTHER" id="PTHR21240:SF30">
    <property type="entry name" value="AMIDOHYDROLASE-RELATED DOMAIN-CONTAINING PROTEIN-RELATED"/>
    <property type="match status" value="1"/>
</dbReference>
<gene>
    <name evidence="3" type="ORF">LOOC260_112270</name>
</gene>
<dbReference type="InterPro" id="IPR032466">
    <property type="entry name" value="Metal_Hydrolase"/>
</dbReference>
<feature type="domain" description="Amidohydrolase-related" evidence="2">
    <location>
        <begin position="57"/>
        <end position="333"/>
    </location>
</feature>
<dbReference type="GO" id="GO:0005829">
    <property type="term" value="C:cytosol"/>
    <property type="evidence" value="ECO:0007669"/>
    <property type="project" value="TreeGrafter"/>
</dbReference>
<proteinExistence type="predicted"/>
<dbReference type="Proteomes" id="UP000031620">
    <property type="component" value="Chromosome"/>
</dbReference>
<dbReference type="KEGG" id="lho:LOOC260_112270"/>
<name>A0A0A1GUU9_9LACO</name>
<accession>A0A0A1GUU9</accession>
<dbReference type="InterPro" id="IPR006680">
    <property type="entry name" value="Amidohydro-rel"/>
</dbReference>
<dbReference type="GO" id="GO:0016831">
    <property type="term" value="F:carboxy-lyase activity"/>
    <property type="evidence" value="ECO:0007669"/>
    <property type="project" value="InterPro"/>
</dbReference>
<reference evidence="3 4" key="1">
    <citation type="submission" date="2014-11" db="EMBL/GenBank/DDBJ databases">
        <title>Complete genome sequence and analysis of Lactobacillus hokkaidonensis LOOC260T.</title>
        <authorList>
            <person name="Tanizawa Y."/>
            <person name="Tohno M."/>
            <person name="Kaminuma E."/>
            <person name="Nakamura Y."/>
            <person name="Arita M."/>
        </authorList>
    </citation>
    <scope>NUCLEOTIDE SEQUENCE [LARGE SCALE GENOMIC DNA]</scope>
    <source>
        <strain evidence="3 4">LOOC260</strain>
    </source>
</reference>
<dbReference type="EMBL" id="AP014680">
    <property type="protein sequence ID" value="BAP85765.1"/>
    <property type="molecule type" value="Genomic_DNA"/>
</dbReference>
<dbReference type="AlphaFoldDB" id="A0A0A1GUU9"/>
<dbReference type="InterPro" id="IPR032465">
    <property type="entry name" value="ACMSD"/>
</dbReference>
<dbReference type="PANTHER" id="PTHR21240">
    <property type="entry name" value="2-AMINO-3-CARBOXYLMUCONATE-6-SEMIALDEHYDE DECARBOXYLASE"/>
    <property type="match status" value="1"/>
</dbReference>
<evidence type="ECO:0000259" key="2">
    <source>
        <dbReference type="Pfam" id="PF04909"/>
    </source>
</evidence>
<keyword evidence="3" id="KW-0378">Hydrolase</keyword>
<dbReference type="GO" id="GO:0019748">
    <property type="term" value="P:secondary metabolic process"/>
    <property type="evidence" value="ECO:0007669"/>
    <property type="project" value="TreeGrafter"/>
</dbReference>
<dbReference type="Pfam" id="PF04909">
    <property type="entry name" value="Amidohydro_2"/>
    <property type="match status" value="1"/>
</dbReference>
<dbReference type="Gene3D" id="3.20.20.140">
    <property type="entry name" value="Metal-dependent hydrolases"/>
    <property type="match status" value="1"/>
</dbReference>
<organism evidence="3 4">
    <name type="scientific">Paucilactobacillus hokkaidonensis JCM 18461</name>
    <dbReference type="NCBI Taxonomy" id="1291742"/>
    <lineage>
        <taxon>Bacteria</taxon>
        <taxon>Bacillati</taxon>
        <taxon>Bacillota</taxon>
        <taxon>Bacilli</taxon>
        <taxon>Lactobacillales</taxon>
        <taxon>Lactobacillaceae</taxon>
        <taxon>Paucilactobacillus</taxon>
    </lineage>
</organism>
<protein>
    <submittedName>
        <fullName evidence="3">Amidohydrolase</fullName>
    </submittedName>
</protein>
<evidence type="ECO:0000313" key="4">
    <source>
        <dbReference type="Proteomes" id="UP000031620"/>
    </source>
</evidence>
<evidence type="ECO:0000256" key="1">
    <source>
        <dbReference type="ARBA" id="ARBA00023239"/>
    </source>
</evidence>
<dbReference type="STRING" id="1291742.LOOC260_112270"/>
<evidence type="ECO:0000313" key="3">
    <source>
        <dbReference type="EMBL" id="BAP85765.1"/>
    </source>
</evidence>
<sequence length="334" mass="37656">MKVITVEEHFESPKITAAINQLNGKSALPNVSPDMLHYMQASLPSPEEMQDVSKQRIAFMDQYGIDMQILSYGNSSPENLNPKISVDLSRQANDELAQVVATNPNRFGALAVLPVGDPQAAATELKRAVNELGFNGVLLKSHYQDRFFDDPFYFPIFKMASELDVPVYFHPSFIAPAVTKHYFESAEWSDVVTGIFSSAGYGWHMDVGIQVMRMVISGIFDKLPNLKLVSGHWGELVPMFLARLDDELTAYSGLKHPFSYYYRKNVYLTPSGILSKPQLNFALAEMGPEHLIYSIDYPYKQPTNSKTYLENTDLSAEQLELFAHQNAEKIFHLK</sequence>
<dbReference type="HOGENOM" id="CLU_039329_5_0_9"/>
<dbReference type="SUPFAM" id="SSF51556">
    <property type="entry name" value="Metallo-dependent hydrolases"/>
    <property type="match status" value="1"/>
</dbReference>
<dbReference type="GO" id="GO:0016787">
    <property type="term" value="F:hydrolase activity"/>
    <property type="evidence" value="ECO:0007669"/>
    <property type="project" value="UniProtKB-KW"/>
</dbReference>